<organism evidence="2 3">
    <name type="scientific">Rubroshorea leprosula</name>
    <dbReference type="NCBI Taxonomy" id="152421"/>
    <lineage>
        <taxon>Eukaryota</taxon>
        <taxon>Viridiplantae</taxon>
        <taxon>Streptophyta</taxon>
        <taxon>Embryophyta</taxon>
        <taxon>Tracheophyta</taxon>
        <taxon>Spermatophyta</taxon>
        <taxon>Magnoliopsida</taxon>
        <taxon>eudicotyledons</taxon>
        <taxon>Gunneridae</taxon>
        <taxon>Pentapetalae</taxon>
        <taxon>rosids</taxon>
        <taxon>malvids</taxon>
        <taxon>Malvales</taxon>
        <taxon>Dipterocarpaceae</taxon>
        <taxon>Rubroshorea</taxon>
    </lineage>
</organism>
<dbReference type="Proteomes" id="UP001054252">
    <property type="component" value="Unassembled WGS sequence"/>
</dbReference>
<evidence type="ECO:0000313" key="3">
    <source>
        <dbReference type="Proteomes" id="UP001054252"/>
    </source>
</evidence>
<gene>
    <name evidence="2" type="ORF">SLEP1_g4795</name>
</gene>
<keyword evidence="3" id="KW-1185">Reference proteome</keyword>
<proteinExistence type="predicted"/>
<feature type="compositionally biased region" description="Low complexity" evidence="1">
    <location>
        <begin position="400"/>
        <end position="412"/>
    </location>
</feature>
<feature type="compositionally biased region" description="Low complexity" evidence="1">
    <location>
        <begin position="420"/>
        <end position="429"/>
    </location>
</feature>
<evidence type="ECO:0000256" key="1">
    <source>
        <dbReference type="SAM" id="MobiDB-lite"/>
    </source>
</evidence>
<feature type="region of interest" description="Disordered" evidence="1">
    <location>
        <begin position="400"/>
        <end position="444"/>
    </location>
</feature>
<sequence>MANSNVLSLTFHSPQEKDQLDQSVKRIKNVNLIATTPSKEEHMAEAATNPLSYRDKLTYDGSFESPNEDLSFDAILEYLDEELDIDDDPDDPTPIILFSKEEKRCMREPWKNALIVKTFGKTVHKDLSKVINGGPWFVGINYLTIRPWEPNFKPESATFSHTMVWAKVSGLSAEYYDTISLQRIGNEIETLLRVDAHTAHHTCGQYAHVPSATASVINVDLQNQANINEVSEINVTGCRKPEVLTSTERVGGIQVASNNHVSNYTADSRHIRENQFDEFGPWLIVERKKEENPETGVGIFIGRKKQWAQGPKRDSISTSFALKGKDIVGSSKTINEDFGTNGNVGQSNSPTKAIIPIETISSPMTGPFRPFTNASTNLEASLLTIKEMIKNLETTSNFTFASSNSSTLPKSSSEIRNERSSSSFANSSAQPQLESPTSQQQQCDFNGGSLRAVIVKGGKNTLVMEGEGSVQGLAQSSPNSQIHRSSSFSKLNASFEGRFDSYDGDDPCYHQALNLVGDGGDVSRMSDASVSLSGGHNDVVAQGNSGTDDAREVTAECGYPCSHVVDSDGSVGSLWLLWDDNEVCVDVITSTFQAIHAIVQVKNFGGAHISQSRVRAYTDCMSDCNLMDIGYTGGRIWSRTTFDNIFVKKWILNARLDGIHRSLSQNPSNFLTTLEKELTLEYEKVLKLEEDLWFMKSKSNWIVDGDRNSKFFHLSTIKHRNHNRIHCLQTSYEDWICDQQAIVDLIKNHFMHLFTSFLDCFYHDSFSNLGVGILESYDLSFLDNPLTNEEIHNALFGLKPFKALGPNGLHPSFFQKLWDSVRSILCSDIHNIFSSASIPAQWNECLITLIPKTKALETVQQFRLIGLCNTTYKIISKIIVNRMKLALDDLISPCQASFVPGRNGTDNVLILQELVHSFSKRKGQVGDMVVKLDLERPMIG</sequence>
<dbReference type="EMBL" id="BPVZ01000004">
    <property type="protein sequence ID" value="GKU90851.1"/>
    <property type="molecule type" value="Genomic_DNA"/>
</dbReference>
<feature type="compositionally biased region" description="Polar residues" evidence="1">
    <location>
        <begin position="430"/>
        <end position="444"/>
    </location>
</feature>
<comment type="caution">
    <text evidence="2">The sequence shown here is derived from an EMBL/GenBank/DDBJ whole genome shotgun (WGS) entry which is preliminary data.</text>
</comment>
<dbReference type="AlphaFoldDB" id="A0AAV5HU50"/>
<accession>A0AAV5HU50</accession>
<evidence type="ECO:0008006" key="4">
    <source>
        <dbReference type="Google" id="ProtNLM"/>
    </source>
</evidence>
<name>A0AAV5HU50_9ROSI</name>
<dbReference type="PANTHER" id="PTHR19446">
    <property type="entry name" value="REVERSE TRANSCRIPTASES"/>
    <property type="match status" value="1"/>
</dbReference>
<protein>
    <recommendedName>
        <fullName evidence="4">Reverse transcriptase domain-containing protein</fullName>
    </recommendedName>
</protein>
<reference evidence="2 3" key="1">
    <citation type="journal article" date="2021" name="Commun. Biol.">
        <title>The genome of Shorea leprosula (Dipterocarpaceae) highlights the ecological relevance of drought in aseasonal tropical rainforests.</title>
        <authorList>
            <person name="Ng K.K.S."/>
            <person name="Kobayashi M.J."/>
            <person name="Fawcett J.A."/>
            <person name="Hatakeyama M."/>
            <person name="Paape T."/>
            <person name="Ng C.H."/>
            <person name="Ang C.C."/>
            <person name="Tnah L.H."/>
            <person name="Lee C.T."/>
            <person name="Nishiyama T."/>
            <person name="Sese J."/>
            <person name="O'Brien M.J."/>
            <person name="Copetti D."/>
            <person name="Mohd Noor M.I."/>
            <person name="Ong R.C."/>
            <person name="Putra M."/>
            <person name="Sireger I.Z."/>
            <person name="Indrioko S."/>
            <person name="Kosugi Y."/>
            <person name="Izuno A."/>
            <person name="Isagi Y."/>
            <person name="Lee S.L."/>
            <person name="Shimizu K.K."/>
        </authorList>
    </citation>
    <scope>NUCLEOTIDE SEQUENCE [LARGE SCALE GENOMIC DNA]</scope>
    <source>
        <strain evidence="2">214</strain>
    </source>
</reference>
<evidence type="ECO:0000313" key="2">
    <source>
        <dbReference type="EMBL" id="GKU90851.1"/>
    </source>
</evidence>